<protein>
    <submittedName>
        <fullName evidence="3">Uncharacterized protein</fullName>
    </submittedName>
</protein>
<proteinExistence type="predicted"/>
<dbReference type="AlphaFoldDB" id="A0A1Z5K7H6"/>
<reference evidence="3 4" key="1">
    <citation type="journal article" date="2015" name="Plant Cell">
        <title>Oil accumulation by the oleaginous diatom Fistulifera solaris as revealed by the genome and transcriptome.</title>
        <authorList>
            <person name="Tanaka T."/>
            <person name="Maeda Y."/>
            <person name="Veluchamy A."/>
            <person name="Tanaka M."/>
            <person name="Abida H."/>
            <person name="Marechal E."/>
            <person name="Bowler C."/>
            <person name="Muto M."/>
            <person name="Sunaga Y."/>
            <person name="Tanaka M."/>
            <person name="Yoshino T."/>
            <person name="Taniguchi T."/>
            <person name="Fukuda Y."/>
            <person name="Nemoto M."/>
            <person name="Matsumoto M."/>
            <person name="Wong P.S."/>
            <person name="Aburatani S."/>
            <person name="Fujibuchi W."/>
        </authorList>
    </citation>
    <scope>NUCLEOTIDE SEQUENCE [LARGE SCALE GENOMIC DNA]</scope>
    <source>
        <strain evidence="3 4">JPCC DA0580</strain>
    </source>
</reference>
<keyword evidence="4" id="KW-1185">Reference proteome</keyword>
<organism evidence="3 4">
    <name type="scientific">Fistulifera solaris</name>
    <name type="common">Oleaginous diatom</name>
    <dbReference type="NCBI Taxonomy" id="1519565"/>
    <lineage>
        <taxon>Eukaryota</taxon>
        <taxon>Sar</taxon>
        <taxon>Stramenopiles</taxon>
        <taxon>Ochrophyta</taxon>
        <taxon>Bacillariophyta</taxon>
        <taxon>Bacillariophyceae</taxon>
        <taxon>Bacillariophycidae</taxon>
        <taxon>Naviculales</taxon>
        <taxon>Naviculaceae</taxon>
        <taxon>Fistulifera</taxon>
    </lineage>
</organism>
<keyword evidence="1" id="KW-0175">Coiled coil</keyword>
<dbReference type="Proteomes" id="UP000198406">
    <property type="component" value="Unassembled WGS sequence"/>
</dbReference>
<dbReference type="InParanoid" id="A0A1Z5K7H6"/>
<evidence type="ECO:0000256" key="1">
    <source>
        <dbReference type="SAM" id="Coils"/>
    </source>
</evidence>
<dbReference type="EMBL" id="BDSP01000177">
    <property type="protein sequence ID" value="GAX22051.1"/>
    <property type="molecule type" value="Genomic_DNA"/>
</dbReference>
<accession>A0A1Z5K7H6</accession>
<evidence type="ECO:0000313" key="3">
    <source>
        <dbReference type="EMBL" id="GAX22051.1"/>
    </source>
</evidence>
<dbReference type="OrthoDB" id="48626at2759"/>
<comment type="caution">
    <text evidence="3">The sequence shown here is derived from an EMBL/GenBank/DDBJ whole genome shotgun (WGS) entry which is preliminary data.</text>
</comment>
<evidence type="ECO:0000256" key="2">
    <source>
        <dbReference type="SAM" id="MobiDB-lite"/>
    </source>
</evidence>
<feature type="region of interest" description="Disordered" evidence="2">
    <location>
        <begin position="67"/>
        <end position="88"/>
    </location>
</feature>
<sequence>MSSTRKEENKIKRDDKKLQRLEKLRQYGVDLPDIPGLPVEVIPLHVHAVKVTAKLFGKSGAYASKPLYRRDDDRQERQAVSAHEETEDGSLLKNIMQRVENATRNNVSTTEEQQRTKNEIQQKYQDGAQAWLNAIHRCVKDNKSRQTREASEEGRSAAYSVPVSALQHLWTIGLDHSRYSVRRATQHLAGMLLEKSAECRSWWLQTDEEDGVPSRRRERTSVIVWMDHVLAAPAGNEESDCSHGVWQLEALDVLQHLERKGYGNLYPTLISAIQRFHQKCPVDVLSLGDLDDRVERKSIQAKSMTTSRLLRDTAMERWDEMNRKVQKLIRKAKKCFDVLVPRVDGSVSAEPSAKTEDVEEEDGDIDWEDGFDDSGAEINSAVHDGIAHADAVERTLEIMKNTGGMHEGRLEVSIFSRDEEKNGADAESRPQHAETKEALDRVIRLLSVRYMPRLSAWSQALAIADSLKAKNAGKTRNDDDQHTISLVQMTEAEQACRSAVMQSCLEVRQELAHILQSAKRLGVELHESNAASQVAPSSISAPPLRTSIAPTGFARRKRVLQNRSTPLQIKFAKR</sequence>
<feature type="compositionally biased region" description="Basic and acidic residues" evidence="2">
    <location>
        <begin position="68"/>
        <end position="77"/>
    </location>
</feature>
<feature type="coiled-coil region" evidence="1">
    <location>
        <begin position="92"/>
        <end position="119"/>
    </location>
</feature>
<gene>
    <name evidence="3" type="ORF">FisN_6Hh298</name>
</gene>
<name>A0A1Z5K7H6_FISSO</name>
<evidence type="ECO:0000313" key="4">
    <source>
        <dbReference type="Proteomes" id="UP000198406"/>
    </source>
</evidence>